<dbReference type="OrthoDB" id="5574363at2"/>
<accession>A0A0F3IL95</accession>
<dbReference type="EMBL" id="LAJX01000031">
    <property type="protein sequence ID" value="KJV07515.1"/>
    <property type="molecule type" value="Genomic_DNA"/>
</dbReference>
<keyword evidence="3" id="KW-1185">Reference proteome</keyword>
<dbReference type="PATRIC" id="fig|1632867.3.peg.3761"/>
<dbReference type="AlphaFoldDB" id="A0A0F3IL95"/>
<evidence type="ECO:0000313" key="3">
    <source>
        <dbReference type="Proteomes" id="UP000033684"/>
    </source>
</evidence>
<sequence length="153" mass="16744">MTELLFVLTIIFVAYIIYVIINEQKQILMAAELREKTKQKASEAVTANRPVAEVKTTPVVQAAPKPKPQVATAEVATSTPAAVAKGNVRNPLTGEIASIASNYRFTKRWIKEALVAEGFLDKVYKNNELNAEAEALIKTALAKLEALDKYQVG</sequence>
<reference evidence="2 3" key="2">
    <citation type="journal article" date="2016" name="Microb. Ecol.">
        <title>Genome Characteristics of a Novel Type I Methanotroph (Sn10-6) Isolated from a Flooded Indian Rice Field.</title>
        <authorList>
            <person name="Rahalkar M.C."/>
            <person name="Pandit P.S."/>
            <person name="Dhakephalkar P.K."/>
            <person name="Pore S."/>
            <person name="Arora P."/>
            <person name="Kapse N."/>
        </authorList>
    </citation>
    <scope>NUCLEOTIDE SEQUENCE [LARGE SCALE GENOMIC DNA]</scope>
    <source>
        <strain evidence="2 3">Sn10-6</strain>
    </source>
</reference>
<gene>
    <name evidence="2" type="ORF">VZ94_04295</name>
</gene>
<comment type="caution">
    <text evidence="2">The sequence shown here is derived from an EMBL/GenBank/DDBJ whole genome shotgun (WGS) entry which is preliminary data.</text>
</comment>
<dbReference type="Proteomes" id="UP000033684">
    <property type="component" value="Unassembled WGS sequence"/>
</dbReference>
<proteinExistence type="predicted"/>
<protein>
    <submittedName>
        <fullName evidence="2">Uncharacterized protein</fullName>
    </submittedName>
</protein>
<name>A0A0F3IL95_9GAMM</name>
<feature type="transmembrane region" description="Helical" evidence="1">
    <location>
        <begin position="6"/>
        <end position="21"/>
    </location>
</feature>
<keyword evidence="1" id="KW-0812">Transmembrane</keyword>
<reference evidence="3" key="1">
    <citation type="submission" date="2015-03" db="EMBL/GenBank/DDBJ databases">
        <title>Draft genome sequence of a novel methanotroph (Sn10-6) isolated from flooded ricefield rhizosphere in India.</title>
        <authorList>
            <person name="Pandit P.S."/>
            <person name="Pore S.D."/>
            <person name="Arora P."/>
            <person name="Kapse N.G."/>
            <person name="Dhakephalkar P.K."/>
            <person name="Rahalkar M.C."/>
        </authorList>
    </citation>
    <scope>NUCLEOTIDE SEQUENCE [LARGE SCALE GENOMIC DNA]</scope>
    <source>
        <strain evidence="3">Sn10-6</strain>
    </source>
</reference>
<keyword evidence="1" id="KW-1133">Transmembrane helix</keyword>
<evidence type="ECO:0000313" key="2">
    <source>
        <dbReference type="EMBL" id="KJV07515.1"/>
    </source>
</evidence>
<keyword evidence="1" id="KW-0472">Membrane</keyword>
<dbReference type="RefSeq" id="WP_045778291.1">
    <property type="nucleotide sequence ID" value="NZ_LAJX01000031.1"/>
</dbReference>
<organism evidence="2 3">
    <name type="scientific">Methylocucumis oryzae</name>
    <dbReference type="NCBI Taxonomy" id="1632867"/>
    <lineage>
        <taxon>Bacteria</taxon>
        <taxon>Pseudomonadati</taxon>
        <taxon>Pseudomonadota</taxon>
        <taxon>Gammaproteobacteria</taxon>
        <taxon>Methylococcales</taxon>
        <taxon>Methylococcaceae</taxon>
        <taxon>Methylocucumis</taxon>
    </lineage>
</organism>
<evidence type="ECO:0000256" key="1">
    <source>
        <dbReference type="SAM" id="Phobius"/>
    </source>
</evidence>